<name>A0A850R8K5_9LACO</name>
<dbReference type="EMBL" id="JABZEC010000006">
    <property type="protein sequence ID" value="NVY96865.1"/>
    <property type="molecule type" value="Genomic_DNA"/>
</dbReference>
<dbReference type="AlphaFoldDB" id="A0A850R8K5"/>
<evidence type="ECO:0000313" key="2">
    <source>
        <dbReference type="Proteomes" id="UP000563523"/>
    </source>
</evidence>
<organism evidence="1 2">
    <name type="scientific">Bombilactobacillus apium</name>
    <dbReference type="NCBI Taxonomy" id="2675299"/>
    <lineage>
        <taxon>Bacteria</taxon>
        <taxon>Bacillati</taxon>
        <taxon>Bacillota</taxon>
        <taxon>Bacilli</taxon>
        <taxon>Lactobacillales</taxon>
        <taxon>Lactobacillaceae</taxon>
        <taxon>Bombilactobacillus</taxon>
    </lineage>
</organism>
<evidence type="ECO:0008006" key="3">
    <source>
        <dbReference type="Google" id="ProtNLM"/>
    </source>
</evidence>
<dbReference type="RefSeq" id="WP_176943031.1">
    <property type="nucleotide sequence ID" value="NZ_JABZEC010000006.1"/>
</dbReference>
<accession>A0A850R8K5</accession>
<protein>
    <recommendedName>
        <fullName evidence="3">Mga helix-turn-helix domain-containing protein</fullName>
    </recommendedName>
</protein>
<gene>
    <name evidence="1" type="ORF">HU830_06845</name>
</gene>
<reference evidence="1 2" key="1">
    <citation type="submission" date="2020-06" db="EMBL/GenBank/DDBJ databases">
        <authorList>
            <person name="Kang J."/>
        </authorList>
    </citation>
    <scope>NUCLEOTIDE SEQUENCE [LARGE SCALE GENOMIC DNA]</scope>
    <source>
        <strain evidence="1 2">DCY120</strain>
    </source>
</reference>
<evidence type="ECO:0000313" key="1">
    <source>
        <dbReference type="EMBL" id="NVY96865.1"/>
    </source>
</evidence>
<dbReference type="Proteomes" id="UP000563523">
    <property type="component" value="Unassembled WGS sequence"/>
</dbReference>
<keyword evidence="2" id="KW-1185">Reference proteome</keyword>
<proteinExistence type="predicted"/>
<comment type="caution">
    <text evidence="1">The sequence shown here is derived from an EMBL/GenBank/DDBJ whole genome shotgun (WGS) entry which is preliminary data.</text>
</comment>
<sequence length="487" mass="57078">MDELLFSLYDPEIKRIIRVLNQLQGLKKRTNLIDFSNQVAYSIPSTLNYLRSIQQRIQNLHLEKVQLKLNSYHEISWQLGSSPQYCYLKSSFINQCLMVNLGKRILLGEKVNRRQFIAANFLTDNTFKRKFALLKRFFMHYQLQVVSHNNYIQVYGDESLTRILATNYLAEAYSYQKWPEELTIPQAKVESLLTACFRGFGLEFQQNKFYKTKLALAVQFLRIDRGYLVKLSSQIQANFPLIELLKERVFNFSELDLPFTEENYFIVILLATDYLFQTCIGRQALYVIQGFPNPLQSFLNFVQNRLQEVAIRPFSETKIQILVISTYFSFLLSAKAKEKRTDSRQLVFSERNQQLAVDLVQDIQEKFPDLVGAQTRNLVGTYSKLLNLIQIRPLVKEVLCLKIQGTESLLDELGFQQRLQEQFSRFYKLNFASQEPDLILILSGYYQDWSYNLQQRIIYCPANQQLSVQGEKVLQMAFLEAMQAKRL</sequence>